<keyword evidence="7 8" id="KW-0472">Membrane</keyword>
<feature type="transmembrane region" description="Helical" evidence="8">
    <location>
        <begin position="95"/>
        <end position="112"/>
    </location>
</feature>
<evidence type="ECO:0000256" key="3">
    <source>
        <dbReference type="ARBA" id="ARBA00022448"/>
    </source>
</evidence>
<dbReference type="EMBL" id="CP002771">
    <property type="protein sequence ID" value="AEF55069.1"/>
    <property type="molecule type" value="Genomic_DNA"/>
</dbReference>
<evidence type="ECO:0000313" key="9">
    <source>
        <dbReference type="EMBL" id="AEF55069.1"/>
    </source>
</evidence>
<dbReference type="RefSeq" id="WP_013796544.1">
    <property type="nucleotide sequence ID" value="NC_015559.1"/>
</dbReference>
<dbReference type="Proteomes" id="UP000009230">
    <property type="component" value="Chromosome"/>
</dbReference>
<dbReference type="AlphaFoldDB" id="F6CT11"/>
<evidence type="ECO:0000256" key="2">
    <source>
        <dbReference type="ARBA" id="ARBA00009142"/>
    </source>
</evidence>
<evidence type="ECO:0000256" key="4">
    <source>
        <dbReference type="ARBA" id="ARBA00022475"/>
    </source>
</evidence>
<feature type="transmembrane region" description="Helical" evidence="8">
    <location>
        <begin position="70"/>
        <end position="88"/>
    </location>
</feature>
<keyword evidence="3" id="KW-0813">Transport</keyword>
<feature type="transmembrane region" description="Helical" evidence="8">
    <location>
        <begin position="188"/>
        <end position="211"/>
    </location>
</feature>
<evidence type="ECO:0000256" key="8">
    <source>
        <dbReference type="RuleBase" id="RU363041"/>
    </source>
</evidence>
<accession>F6CT11</accession>
<dbReference type="PANTHER" id="PTHR30269">
    <property type="entry name" value="TRANSMEMBRANE PROTEIN YFCA"/>
    <property type="match status" value="1"/>
</dbReference>
<keyword evidence="5 8" id="KW-0812">Transmembrane</keyword>
<keyword evidence="4 8" id="KW-1003">Cell membrane</keyword>
<reference evidence="9 10" key="1">
    <citation type="journal article" date="2012" name="Stand. Genomic Sci.">
        <title>Complete genome sequence of Marinomonas posidonica type strain (IVIA-Po-181(T)).</title>
        <authorList>
            <person name="Lucas-Elio P."/>
            <person name="Goodwin L."/>
            <person name="Woyke T."/>
            <person name="Pitluck S."/>
            <person name="Nolan M."/>
            <person name="Kyrpides N.C."/>
            <person name="Detter J.C."/>
            <person name="Copeland A."/>
            <person name="Lu M."/>
            <person name="Bruce D."/>
            <person name="Detter C."/>
            <person name="Tapia R."/>
            <person name="Han S."/>
            <person name="Land M.L."/>
            <person name="Ivanova N."/>
            <person name="Mikhailova N."/>
            <person name="Johnston A.W."/>
            <person name="Sanchez-Amat A."/>
        </authorList>
    </citation>
    <scope>NUCLEOTIDE SEQUENCE [LARGE SCALE GENOMIC DNA]</scope>
    <source>
        <strain evidence="10">CECT 7376 / NCIMB 14433 / IVIA-Po-181</strain>
    </source>
</reference>
<sequence length="244" mass="26613">MPHFELAILLIFMAAVIRGYTGFGFAAIAISGLSFIWPAKVSVPVILMLDLICSIGLIRKAWRYANIDLLKQLSIGAFIGIPIGLVILIKVPDQLLKLSVSLSVLAMSLWLLKTHSTHLPPNKWLTRMIGSISGGFTAAASIGGLPVVCYLLLTPYIAQVQRATLVLFLSATDLASVVLMVMNNLINISLWLPTLILLGPAFIGAMIGQWLFHRNPPKSFRHIALPVLISLSALSLYFNLPIVY</sequence>
<dbReference type="OrthoDB" id="5739612at2"/>
<dbReference type="InterPro" id="IPR002781">
    <property type="entry name" value="TM_pro_TauE-like"/>
</dbReference>
<keyword evidence="6 8" id="KW-1133">Transmembrane helix</keyword>
<dbReference type="Pfam" id="PF01925">
    <property type="entry name" value="TauE"/>
    <property type="match status" value="1"/>
</dbReference>
<dbReference type="KEGG" id="mpc:Mar181_2031"/>
<evidence type="ECO:0000256" key="1">
    <source>
        <dbReference type="ARBA" id="ARBA00004651"/>
    </source>
</evidence>
<feature type="transmembrane region" description="Helical" evidence="8">
    <location>
        <begin position="6"/>
        <end position="29"/>
    </location>
</feature>
<evidence type="ECO:0000256" key="6">
    <source>
        <dbReference type="ARBA" id="ARBA00022989"/>
    </source>
</evidence>
<dbReference type="GO" id="GO:0005886">
    <property type="term" value="C:plasma membrane"/>
    <property type="evidence" value="ECO:0007669"/>
    <property type="project" value="UniProtKB-SubCell"/>
</dbReference>
<dbReference type="InterPro" id="IPR052017">
    <property type="entry name" value="TSUP"/>
</dbReference>
<dbReference type="HOGENOM" id="CLU_054750_1_1_6"/>
<name>F6CT11_MARPP</name>
<feature type="transmembrane region" description="Helical" evidence="8">
    <location>
        <begin position="165"/>
        <end position="182"/>
    </location>
</feature>
<dbReference type="eggNOG" id="COG0730">
    <property type="taxonomic scope" value="Bacteria"/>
</dbReference>
<dbReference type="PANTHER" id="PTHR30269:SF37">
    <property type="entry name" value="MEMBRANE TRANSPORTER PROTEIN"/>
    <property type="match status" value="1"/>
</dbReference>
<feature type="transmembrane region" description="Helical" evidence="8">
    <location>
        <begin position="41"/>
        <end position="58"/>
    </location>
</feature>
<dbReference type="STRING" id="491952.Mar181_2031"/>
<comment type="similarity">
    <text evidence="2 8">Belongs to the 4-toluene sulfonate uptake permease (TSUP) (TC 2.A.102) family.</text>
</comment>
<evidence type="ECO:0000313" key="10">
    <source>
        <dbReference type="Proteomes" id="UP000009230"/>
    </source>
</evidence>
<proteinExistence type="inferred from homology"/>
<feature type="transmembrane region" description="Helical" evidence="8">
    <location>
        <begin position="223"/>
        <end position="243"/>
    </location>
</feature>
<keyword evidence="10" id="KW-1185">Reference proteome</keyword>
<evidence type="ECO:0000256" key="7">
    <source>
        <dbReference type="ARBA" id="ARBA00023136"/>
    </source>
</evidence>
<protein>
    <recommendedName>
        <fullName evidence="8">Probable membrane transporter protein</fullName>
    </recommendedName>
</protein>
<gene>
    <name evidence="9" type="ordered locus">Mar181_2031</name>
</gene>
<organism evidence="9 10">
    <name type="scientific">Marinomonas posidonica (strain CECT 7376 / NCIMB 14433 / IVIA-Po-181)</name>
    <dbReference type="NCBI Taxonomy" id="491952"/>
    <lineage>
        <taxon>Bacteria</taxon>
        <taxon>Pseudomonadati</taxon>
        <taxon>Pseudomonadota</taxon>
        <taxon>Gammaproteobacteria</taxon>
        <taxon>Oceanospirillales</taxon>
        <taxon>Oceanospirillaceae</taxon>
        <taxon>Marinomonas</taxon>
    </lineage>
</organism>
<comment type="subcellular location">
    <subcellularLocation>
        <location evidence="1 8">Cell membrane</location>
        <topology evidence="1 8">Multi-pass membrane protein</topology>
    </subcellularLocation>
</comment>
<evidence type="ECO:0000256" key="5">
    <source>
        <dbReference type="ARBA" id="ARBA00022692"/>
    </source>
</evidence>
<feature type="transmembrane region" description="Helical" evidence="8">
    <location>
        <begin position="132"/>
        <end position="153"/>
    </location>
</feature>